<dbReference type="Proteomes" id="UP000222542">
    <property type="component" value="Unassembled WGS sequence"/>
</dbReference>
<protein>
    <submittedName>
        <fullName evidence="2">Uncharacterized protein</fullName>
    </submittedName>
</protein>
<comment type="caution">
    <text evidence="2">The sequence shown here is derived from an EMBL/GenBank/DDBJ whole genome shotgun (WGS) entry which is preliminary data.</text>
</comment>
<evidence type="ECO:0000313" key="3">
    <source>
        <dbReference type="Proteomes" id="UP000222542"/>
    </source>
</evidence>
<dbReference type="EMBL" id="AYRZ02032072">
    <property type="protein sequence ID" value="PHT24435.1"/>
    <property type="molecule type" value="Genomic_DNA"/>
</dbReference>
<gene>
    <name evidence="2" type="ORF">T459_35838</name>
</gene>
<keyword evidence="1" id="KW-0812">Transmembrane</keyword>
<feature type="transmembrane region" description="Helical" evidence="1">
    <location>
        <begin position="82"/>
        <end position="100"/>
    </location>
</feature>
<proteinExistence type="predicted"/>
<keyword evidence="1" id="KW-1133">Transmembrane helix</keyword>
<evidence type="ECO:0000256" key="1">
    <source>
        <dbReference type="SAM" id="Phobius"/>
    </source>
</evidence>
<evidence type="ECO:0000313" key="2">
    <source>
        <dbReference type="EMBL" id="PHT24435.1"/>
    </source>
</evidence>
<accession>A0A2G2UUM0</accession>
<sequence length="116" mass="13175">MSEENSDLEMIPGITIPLAKIVPTTTSIDGTFPVKRCSSRKRAAPDFFVPTHFRSSRLLHSPAGLRRGPGRPSKQRSDGDRAILLMFLFFAYMHMLFVMFRRSRYFAAVTVLCMFA</sequence>
<dbReference type="Gramene" id="PHT24435">
    <property type="protein sequence ID" value="PHT24435"/>
    <property type="gene ID" value="T459_35838"/>
</dbReference>
<reference evidence="2 3" key="1">
    <citation type="journal article" date="2014" name="Nat. Genet.">
        <title>Genome sequence of the hot pepper provides insights into the evolution of pungency in Capsicum species.</title>
        <authorList>
            <person name="Kim S."/>
            <person name="Park M."/>
            <person name="Yeom S.I."/>
            <person name="Kim Y.M."/>
            <person name="Lee J.M."/>
            <person name="Lee H.A."/>
            <person name="Seo E."/>
            <person name="Choi J."/>
            <person name="Cheong K."/>
            <person name="Kim K.T."/>
            <person name="Jung K."/>
            <person name="Lee G.W."/>
            <person name="Oh S.K."/>
            <person name="Bae C."/>
            <person name="Kim S.B."/>
            <person name="Lee H.Y."/>
            <person name="Kim S.Y."/>
            <person name="Kim M.S."/>
            <person name="Kang B.C."/>
            <person name="Jo Y.D."/>
            <person name="Yang H.B."/>
            <person name="Jeong H.J."/>
            <person name="Kang W.H."/>
            <person name="Kwon J.K."/>
            <person name="Shin C."/>
            <person name="Lim J.Y."/>
            <person name="Park J.H."/>
            <person name="Huh J.H."/>
            <person name="Kim J.S."/>
            <person name="Kim B.D."/>
            <person name="Cohen O."/>
            <person name="Paran I."/>
            <person name="Suh M.C."/>
            <person name="Lee S.B."/>
            <person name="Kim Y.K."/>
            <person name="Shin Y."/>
            <person name="Noh S.J."/>
            <person name="Park J."/>
            <person name="Seo Y.S."/>
            <person name="Kwon S.Y."/>
            <person name="Kim H.A."/>
            <person name="Park J.M."/>
            <person name="Kim H.J."/>
            <person name="Choi S.B."/>
            <person name="Bosland P.W."/>
            <person name="Reeves G."/>
            <person name="Jo S.H."/>
            <person name="Lee B.W."/>
            <person name="Cho H.T."/>
            <person name="Choi H.S."/>
            <person name="Lee M.S."/>
            <person name="Yu Y."/>
            <person name="Do Choi Y."/>
            <person name="Park B.S."/>
            <person name="van Deynze A."/>
            <person name="Ashrafi H."/>
            <person name="Hill T."/>
            <person name="Kim W.T."/>
            <person name="Pai H.S."/>
            <person name="Ahn H.K."/>
            <person name="Yeam I."/>
            <person name="Giovannoni J.J."/>
            <person name="Rose J.K."/>
            <person name="Sorensen I."/>
            <person name="Lee S.J."/>
            <person name="Kim R.W."/>
            <person name="Choi I.Y."/>
            <person name="Choi B.S."/>
            <person name="Lim J.S."/>
            <person name="Lee Y.H."/>
            <person name="Choi D."/>
        </authorList>
    </citation>
    <scope>NUCLEOTIDE SEQUENCE [LARGE SCALE GENOMIC DNA]</scope>
    <source>
        <strain evidence="3">cv. CM334</strain>
    </source>
</reference>
<keyword evidence="3" id="KW-1185">Reference proteome</keyword>
<reference evidence="2 3" key="2">
    <citation type="journal article" date="2017" name="Genome Biol.">
        <title>New reference genome sequences of hot pepper reveal the massive evolution of plant disease-resistance genes by retroduplication.</title>
        <authorList>
            <person name="Kim S."/>
            <person name="Park J."/>
            <person name="Yeom S.I."/>
            <person name="Kim Y.M."/>
            <person name="Seo E."/>
            <person name="Kim K.T."/>
            <person name="Kim M.S."/>
            <person name="Lee J.M."/>
            <person name="Cheong K."/>
            <person name="Shin H.S."/>
            <person name="Kim S.B."/>
            <person name="Han K."/>
            <person name="Lee J."/>
            <person name="Park M."/>
            <person name="Lee H.A."/>
            <person name="Lee H.Y."/>
            <person name="Lee Y."/>
            <person name="Oh S."/>
            <person name="Lee J.H."/>
            <person name="Choi E."/>
            <person name="Choi E."/>
            <person name="Lee S.E."/>
            <person name="Jeon J."/>
            <person name="Kim H."/>
            <person name="Choi G."/>
            <person name="Song H."/>
            <person name="Lee J."/>
            <person name="Lee S.C."/>
            <person name="Kwon J.K."/>
            <person name="Lee H.Y."/>
            <person name="Koo N."/>
            <person name="Hong Y."/>
            <person name="Kim R.W."/>
            <person name="Kang W.H."/>
            <person name="Huh J.H."/>
            <person name="Kang B.C."/>
            <person name="Yang T.J."/>
            <person name="Lee Y.H."/>
            <person name="Bennetzen J.L."/>
            <person name="Choi D."/>
        </authorList>
    </citation>
    <scope>NUCLEOTIDE SEQUENCE [LARGE SCALE GENOMIC DNA]</scope>
    <source>
        <strain evidence="3">cv. CM334</strain>
    </source>
</reference>
<keyword evidence="1" id="KW-0472">Membrane</keyword>
<dbReference type="AlphaFoldDB" id="A0A2G2UUM0"/>
<name>A0A2G2UUM0_CAPAN</name>
<organism evidence="2 3">
    <name type="scientific">Capsicum annuum</name>
    <name type="common">Capsicum pepper</name>
    <dbReference type="NCBI Taxonomy" id="4072"/>
    <lineage>
        <taxon>Eukaryota</taxon>
        <taxon>Viridiplantae</taxon>
        <taxon>Streptophyta</taxon>
        <taxon>Embryophyta</taxon>
        <taxon>Tracheophyta</taxon>
        <taxon>Spermatophyta</taxon>
        <taxon>Magnoliopsida</taxon>
        <taxon>eudicotyledons</taxon>
        <taxon>Gunneridae</taxon>
        <taxon>Pentapetalae</taxon>
        <taxon>asterids</taxon>
        <taxon>lamiids</taxon>
        <taxon>Solanales</taxon>
        <taxon>Solanaceae</taxon>
        <taxon>Solanoideae</taxon>
        <taxon>Capsiceae</taxon>
        <taxon>Capsicum</taxon>
    </lineage>
</organism>